<sequence>MHALLRQTSVRRACDIVDRRADIPIETSMKLVDEVLGPVGARRGNEHGEGQQRLLADVLACAGGEVVLWVDPGWAVDAASGDHLVQAVRRRGASVIMACRDVDLVARWCDRVLVVDEHEVVADGRPSSVVDNLPYPPQIAQVFPGCHVVKTADVTLIPGVGAKEGRAHAQLV</sequence>
<dbReference type="EMBL" id="AP024747">
    <property type="protein sequence ID" value="BCY25794.1"/>
    <property type="molecule type" value="Genomic_DNA"/>
</dbReference>
<dbReference type="AlphaFoldDB" id="A0AAD1NWI3"/>
<proteinExistence type="predicted"/>
<accession>A0AAD1NWI3</accession>
<gene>
    <name evidence="1" type="ORF">KB1_17840</name>
</gene>
<evidence type="ECO:0000313" key="1">
    <source>
        <dbReference type="EMBL" id="BCY25794.1"/>
    </source>
</evidence>
<evidence type="ECO:0008006" key="3">
    <source>
        <dbReference type="Google" id="ProtNLM"/>
    </source>
</evidence>
<dbReference type="Proteomes" id="UP000825072">
    <property type="component" value="Chromosome 1"/>
</dbReference>
<protein>
    <recommendedName>
        <fullName evidence="3">ABC transporter ATP-binding protein</fullName>
    </recommendedName>
</protein>
<dbReference type="InterPro" id="IPR027417">
    <property type="entry name" value="P-loop_NTPase"/>
</dbReference>
<dbReference type="RefSeq" id="WP_227431931.1">
    <property type="nucleotide sequence ID" value="NZ_BJEN01000003.1"/>
</dbReference>
<dbReference type="SUPFAM" id="SSF52540">
    <property type="entry name" value="P-loop containing nucleoside triphosphate hydrolases"/>
    <property type="match status" value="1"/>
</dbReference>
<reference evidence="1" key="1">
    <citation type="submission" date="2021-06" db="EMBL/GenBank/DDBJ databases">
        <title>Genome sequence of Cutibacterium modestum strain KB17-24694.</title>
        <authorList>
            <person name="Dekio I."/>
            <person name="Asahina A."/>
            <person name="Nishida M."/>
        </authorList>
    </citation>
    <scope>NUCLEOTIDE SEQUENCE</scope>
    <source>
        <strain evidence="1">KB17-24694</strain>
    </source>
</reference>
<dbReference type="GeneID" id="92881030"/>
<organism evidence="1 2">
    <name type="scientific">Cutibacterium modestum</name>
    <dbReference type="NCBI Taxonomy" id="2559073"/>
    <lineage>
        <taxon>Bacteria</taxon>
        <taxon>Bacillati</taxon>
        <taxon>Actinomycetota</taxon>
        <taxon>Actinomycetes</taxon>
        <taxon>Propionibacteriales</taxon>
        <taxon>Propionibacteriaceae</taxon>
        <taxon>Cutibacterium</taxon>
    </lineage>
</organism>
<dbReference type="Gene3D" id="3.40.50.300">
    <property type="entry name" value="P-loop containing nucleotide triphosphate hydrolases"/>
    <property type="match status" value="1"/>
</dbReference>
<name>A0AAD1NWI3_9ACTN</name>
<evidence type="ECO:0000313" key="2">
    <source>
        <dbReference type="Proteomes" id="UP000825072"/>
    </source>
</evidence>